<reference evidence="1 3" key="1">
    <citation type="journal article" date="2011" name="Nature">
        <title>The Medicago genome provides insight into the evolution of rhizobial symbioses.</title>
        <authorList>
            <person name="Young N.D."/>
            <person name="Debelle F."/>
            <person name="Oldroyd G.E."/>
            <person name="Geurts R."/>
            <person name="Cannon S.B."/>
            <person name="Udvardi M.K."/>
            <person name="Benedito V.A."/>
            <person name="Mayer K.F."/>
            <person name="Gouzy J."/>
            <person name="Schoof H."/>
            <person name="Van de Peer Y."/>
            <person name="Proost S."/>
            <person name="Cook D.R."/>
            <person name="Meyers B.C."/>
            <person name="Spannagl M."/>
            <person name="Cheung F."/>
            <person name="De Mita S."/>
            <person name="Krishnakumar V."/>
            <person name="Gundlach H."/>
            <person name="Zhou S."/>
            <person name="Mudge J."/>
            <person name="Bharti A.K."/>
            <person name="Murray J.D."/>
            <person name="Naoumkina M.A."/>
            <person name="Rosen B."/>
            <person name="Silverstein K.A."/>
            <person name="Tang H."/>
            <person name="Rombauts S."/>
            <person name="Zhao P.X."/>
            <person name="Zhou P."/>
            <person name="Barbe V."/>
            <person name="Bardou P."/>
            <person name="Bechner M."/>
            <person name="Bellec A."/>
            <person name="Berger A."/>
            <person name="Berges H."/>
            <person name="Bidwell S."/>
            <person name="Bisseling T."/>
            <person name="Choisne N."/>
            <person name="Couloux A."/>
            <person name="Denny R."/>
            <person name="Deshpande S."/>
            <person name="Dai X."/>
            <person name="Doyle J.J."/>
            <person name="Dudez A.M."/>
            <person name="Farmer A.D."/>
            <person name="Fouteau S."/>
            <person name="Franken C."/>
            <person name="Gibelin C."/>
            <person name="Gish J."/>
            <person name="Goldstein S."/>
            <person name="Gonzalez A.J."/>
            <person name="Green P.J."/>
            <person name="Hallab A."/>
            <person name="Hartog M."/>
            <person name="Hua A."/>
            <person name="Humphray S.J."/>
            <person name="Jeong D.H."/>
            <person name="Jing Y."/>
            <person name="Jocker A."/>
            <person name="Kenton S.M."/>
            <person name="Kim D.J."/>
            <person name="Klee K."/>
            <person name="Lai H."/>
            <person name="Lang C."/>
            <person name="Lin S."/>
            <person name="Macmil S.L."/>
            <person name="Magdelenat G."/>
            <person name="Matthews L."/>
            <person name="McCorrison J."/>
            <person name="Monaghan E.L."/>
            <person name="Mun J.H."/>
            <person name="Najar F.Z."/>
            <person name="Nicholson C."/>
            <person name="Noirot C."/>
            <person name="O'Bleness M."/>
            <person name="Paule C.R."/>
            <person name="Poulain J."/>
            <person name="Prion F."/>
            <person name="Qin B."/>
            <person name="Qu C."/>
            <person name="Retzel E.F."/>
            <person name="Riddle C."/>
            <person name="Sallet E."/>
            <person name="Samain S."/>
            <person name="Samson N."/>
            <person name="Sanders I."/>
            <person name="Saurat O."/>
            <person name="Scarpelli C."/>
            <person name="Schiex T."/>
            <person name="Segurens B."/>
            <person name="Severin A.J."/>
            <person name="Sherrier D.J."/>
            <person name="Shi R."/>
            <person name="Sims S."/>
            <person name="Singer S.R."/>
            <person name="Sinharoy S."/>
            <person name="Sterck L."/>
            <person name="Viollet A."/>
            <person name="Wang B.B."/>
            <person name="Wang K."/>
            <person name="Wang M."/>
            <person name="Wang X."/>
            <person name="Warfsmann J."/>
            <person name="Weissenbach J."/>
            <person name="White D.D."/>
            <person name="White J.D."/>
            <person name="Wiley G.B."/>
            <person name="Wincker P."/>
            <person name="Xing Y."/>
            <person name="Yang L."/>
            <person name="Yao Z."/>
            <person name="Ying F."/>
            <person name="Zhai J."/>
            <person name="Zhou L."/>
            <person name="Zuber A."/>
            <person name="Denarie J."/>
            <person name="Dixon R.A."/>
            <person name="May G.D."/>
            <person name="Schwartz D.C."/>
            <person name="Rogers J."/>
            <person name="Quetier F."/>
            <person name="Town C.D."/>
            <person name="Roe B.A."/>
        </authorList>
    </citation>
    <scope>NUCLEOTIDE SEQUENCE [LARGE SCALE GENOMIC DNA]</scope>
    <source>
        <strain evidence="1">A17</strain>
        <strain evidence="2 3">cv. Jemalong A17</strain>
    </source>
</reference>
<evidence type="ECO:0000313" key="2">
    <source>
        <dbReference type="EnsemblPlants" id="KEH18293"/>
    </source>
</evidence>
<keyword evidence="3" id="KW-1185">Reference proteome</keyword>
<gene>
    <name evidence="1" type="ordered locus">MTR_8g015730</name>
</gene>
<evidence type="ECO:0000313" key="1">
    <source>
        <dbReference type="EMBL" id="KEH18293.1"/>
    </source>
</evidence>
<accession>G8A2S5</accession>
<reference evidence="2" key="3">
    <citation type="submission" date="2015-04" db="UniProtKB">
        <authorList>
            <consortium name="EnsemblPlants"/>
        </authorList>
    </citation>
    <scope>IDENTIFICATION</scope>
    <source>
        <strain evidence="2">cv. Jemalong A17</strain>
    </source>
</reference>
<evidence type="ECO:0000313" key="3">
    <source>
        <dbReference type="Proteomes" id="UP000002051"/>
    </source>
</evidence>
<dbReference type="EMBL" id="CM001224">
    <property type="protein sequence ID" value="KEH18293.1"/>
    <property type="molecule type" value="Genomic_DNA"/>
</dbReference>
<sequence>MEEACEYKVSWMSYFSFSQNEKLVQRKWRETTHVIVEDVKKKSTSLTKNWDKGDTFEDYYT</sequence>
<dbReference type="HOGENOM" id="CLU_2926145_0_0_1"/>
<dbReference type="PaxDb" id="3880-AES85763"/>
<dbReference type="EnsemblPlants" id="KEH18293">
    <property type="protein sequence ID" value="KEH18293"/>
    <property type="gene ID" value="MTR_8g015730"/>
</dbReference>
<reference evidence="1 3" key="2">
    <citation type="journal article" date="2014" name="BMC Genomics">
        <title>An improved genome release (version Mt4.0) for the model legume Medicago truncatula.</title>
        <authorList>
            <person name="Tang H."/>
            <person name="Krishnakumar V."/>
            <person name="Bidwell S."/>
            <person name="Rosen B."/>
            <person name="Chan A."/>
            <person name="Zhou S."/>
            <person name="Gentzbittel L."/>
            <person name="Childs K.L."/>
            <person name="Yandell M."/>
            <person name="Gundlach H."/>
            <person name="Mayer K.F."/>
            <person name="Schwartz D.C."/>
            <person name="Town C.D."/>
        </authorList>
    </citation>
    <scope>GENOME REANNOTATION</scope>
    <source>
        <strain evidence="1">A17</strain>
        <strain evidence="2 3">cv. Jemalong A17</strain>
    </source>
</reference>
<organism evidence="2">
    <name type="scientific">Medicago truncatula</name>
    <name type="common">Barrel medic</name>
    <name type="synonym">Medicago tribuloides</name>
    <dbReference type="NCBI Taxonomy" id="3880"/>
    <lineage>
        <taxon>Eukaryota</taxon>
        <taxon>Viridiplantae</taxon>
        <taxon>Streptophyta</taxon>
        <taxon>Embryophyta</taxon>
        <taxon>Tracheophyta</taxon>
        <taxon>Spermatophyta</taxon>
        <taxon>Magnoliopsida</taxon>
        <taxon>eudicotyledons</taxon>
        <taxon>Gunneridae</taxon>
        <taxon>Pentapetalae</taxon>
        <taxon>rosids</taxon>
        <taxon>fabids</taxon>
        <taxon>Fabales</taxon>
        <taxon>Fabaceae</taxon>
        <taxon>Papilionoideae</taxon>
        <taxon>50 kb inversion clade</taxon>
        <taxon>NPAAA clade</taxon>
        <taxon>Hologalegina</taxon>
        <taxon>IRL clade</taxon>
        <taxon>Trifolieae</taxon>
        <taxon>Medicago</taxon>
    </lineage>
</organism>
<dbReference type="AlphaFoldDB" id="G8A2S5"/>
<dbReference type="Proteomes" id="UP000002051">
    <property type="component" value="Chromosome 8"/>
</dbReference>
<proteinExistence type="predicted"/>
<protein>
    <submittedName>
        <fullName evidence="1 2">Uncharacterized protein</fullName>
    </submittedName>
</protein>
<name>G8A2S5_MEDTR</name>